<reference evidence="9 10" key="1">
    <citation type="journal article" date="2018" name="Syst. Appl. Microbiol.">
        <title>Corynebacterium heidelbergense sp. nov., isolated from the preen glands of Egyptian geese (Alopochen aegyptiacus).</title>
        <authorList>
            <person name="Braun M.S."/>
            <person name="Wang E."/>
            <person name="Zimmermann S."/>
            <person name="Wink M."/>
        </authorList>
    </citation>
    <scope>NUCLEOTIDE SEQUENCE [LARGE SCALE GENOMIC DNA]</scope>
    <source>
        <strain evidence="9 10">647</strain>
    </source>
</reference>
<feature type="region of interest" description="Disordered" evidence="5">
    <location>
        <begin position="350"/>
        <end position="384"/>
    </location>
</feature>
<evidence type="ECO:0008006" key="11">
    <source>
        <dbReference type="Google" id="ProtNLM"/>
    </source>
</evidence>
<feature type="compositionally biased region" description="Low complexity" evidence="5">
    <location>
        <begin position="369"/>
        <end position="384"/>
    </location>
</feature>
<comment type="subcellular location">
    <subcellularLocation>
        <location evidence="1">Cell membrane</location>
        <topology evidence="1">Multi-pass membrane protein</topology>
    </subcellularLocation>
</comment>
<evidence type="ECO:0000256" key="3">
    <source>
        <dbReference type="PROSITE-ProRule" id="PRU00703"/>
    </source>
</evidence>
<dbReference type="PANTHER" id="PTHR43099:SF5">
    <property type="entry name" value="HLYC_CORC FAMILY TRANSPORTER"/>
    <property type="match status" value="1"/>
</dbReference>
<keyword evidence="3" id="KW-0129">CBS domain</keyword>
<evidence type="ECO:0000256" key="2">
    <source>
        <dbReference type="ARBA" id="ARBA00022475"/>
    </source>
</evidence>
<evidence type="ECO:0000313" key="9">
    <source>
        <dbReference type="EMBL" id="RAV32832.1"/>
    </source>
</evidence>
<dbReference type="RefSeq" id="WP_113630129.1">
    <property type="nucleotide sequence ID" value="NZ_QHCV01000009.1"/>
</dbReference>
<evidence type="ECO:0000256" key="1">
    <source>
        <dbReference type="ARBA" id="ARBA00004651"/>
    </source>
</evidence>
<proteinExistence type="predicted"/>
<dbReference type="GO" id="GO:0005886">
    <property type="term" value="C:plasma membrane"/>
    <property type="evidence" value="ECO:0007669"/>
    <property type="project" value="UniProtKB-SubCell"/>
</dbReference>
<feature type="transmembrane region" description="Helical" evidence="6">
    <location>
        <begin position="6"/>
        <end position="30"/>
    </location>
</feature>
<protein>
    <recommendedName>
        <fullName evidence="11">CNNM transmembrane domain-containing protein</fullName>
    </recommendedName>
</protein>
<organism evidence="9 10">
    <name type="scientific">Corynebacterium heidelbergense</name>
    <dbReference type="NCBI Taxonomy" id="2055947"/>
    <lineage>
        <taxon>Bacteria</taxon>
        <taxon>Bacillati</taxon>
        <taxon>Actinomycetota</taxon>
        <taxon>Actinomycetes</taxon>
        <taxon>Mycobacteriales</taxon>
        <taxon>Corynebacteriaceae</taxon>
        <taxon>Corynebacterium</taxon>
    </lineage>
</organism>
<keyword evidence="4 6" id="KW-0472">Membrane</keyword>
<dbReference type="PANTHER" id="PTHR43099">
    <property type="entry name" value="UPF0053 PROTEIN YRKA"/>
    <property type="match status" value="1"/>
</dbReference>
<keyword evidence="2" id="KW-1003">Cell membrane</keyword>
<evidence type="ECO:0000313" key="10">
    <source>
        <dbReference type="Proteomes" id="UP000251577"/>
    </source>
</evidence>
<comment type="caution">
    <text evidence="9">The sequence shown here is derived from an EMBL/GenBank/DDBJ whole genome shotgun (WGS) entry which is preliminary data.</text>
</comment>
<name>A0A364V860_9CORY</name>
<feature type="transmembrane region" description="Helical" evidence="6">
    <location>
        <begin position="51"/>
        <end position="77"/>
    </location>
</feature>
<evidence type="ECO:0000256" key="6">
    <source>
        <dbReference type="SAM" id="Phobius"/>
    </source>
</evidence>
<dbReference type="EMBL" id="QHCV01000009">
    <property type="protein sequence ID" value="RAV32832.1"/>
    <property type="molecule type" value="Genomic_DNA"/>
</dbReference>
<feature type="domain" description="CNNM transmembrane" evidence="8">
    <location>
        <begin position="1"/>
        <end position="202"/>
    </location>
</feature>
<feature type="compositionally biased region" description="Basic and acidic residues" evidence="5">
    <location>
        <begin position="350"/>
        <end position="368"/>
    </location>
</feature>
<dbReference type="InterPro" id="IPR002550">
    <property type="entry name" value="CNNM"/>
</dbReference>
<dbReference type="Proteomes" id="UP000251577">
    <property type="component" value="Unassembled WGS sequence"/>
</dbReference>
<feature type="domain" description="CBS" evidence="7">
    <location>
        <begin position="290"/>
        <end position="346"/>
    </location>
</feature>
<accession>A0A364V860</accession>
<feature type="transmembrane region" description="Helical" evidence="6">
    <location>
        <begin position="97"/>
        <end position="118"/>
    </location>
</feature>
<keyword evidence="4 6" id="KW-0812">Transmembrane</keyword>
<evidence type="ECO:0000259" key="7">
    <source>
        <dbReference type="PROSITE" id="PS51371"/>
    </source>
</evidence>
<dbReference type="Gene3D" id="3.10.580.10">
    <property type="entry name" value="CBS-domain"/>
    <property type="match status" value="1"/>
</dbReference>
<dbReference type="InterPro" id="IPR051676">
    <property type="entry name" value="UPF0053_domain"/>
</dbReference>
<dbReference type="PROSITE" id="PS51846">
    <property type="entry name" value="CNNM"/>
    <property type="match status" value="1"/>
</dbReference>
<dbReference type="SUPFAM" id="SSF54631">
    <property type="entry name" value="CBS-domain pair"/>
    <property type="match status" value="1"/>
</dbReference>
<dbReference type="AlphaFoldDB" id="A0A364V860"/>
<evidence type="ECO:0000256" key="4">
    <source>
        <dbReference type="PROSITE-ProRule" id="PRU01193"/>
    </source>
</evidence>
<sequence>MNPLLALLLTIVFIIGSAFFVVLEFSLLGVRRNRLEMDAENSRAARAALRSVNELTIMLAGSQLGITACTFALGAITEPALHHLLEKPIHAMGLPEGVASAVSFVLALLFVTFLHLVVGEMAPKSWAITHPERSAKLVALPSRAFIWLTRPILVFVNLLANRMVKATGVEPVDRAAVGGRDIDTIRQLVELSASAGSITHDIEEQITGLVDLQRIKIAELVQEAKQPVIVPGDATCGAVRKASAEHNSKRLLVLQRTGGKAAPAKTQVPTGVVHVRDTFNEDLAAPVAPHVRPVLTLDADKLVYEALTTMRDRSEHIAVVTRGKEFVGAITLSSIVTTLLPSGEAAQELRERVSGAQARDRGAVREGGHASSAAAGARTTEGQE</sequence>
<dbReference type="Pfam" id="PF00571">
    <property type="entry name" value="CBS"/>
    <property type="match status" value="1"/>
</dbReference>
<dbReference type="InterPro" id="IPR046342">
    <property type="entry name" value="CBS_dom_sf"/>
</dbReference>
<evidence type="ECO:0000256" key="5">
    <source>
        <dbReference type="SAM" id="MobiDB-lite"/>
    </source>
</evidence>
<dbReference type="Pfam" id="PF01595">
    <property type="entry name" value="CNNM"/>
    <property type="match status" value="1"/>
</dbReference>
<keyword evidence="10" id="KW-1185">Reference proteome</keyword>
<evidence type="ECO:0000259" key="8">
    <source>
        <dbReference type="PROSITE" id="PS51846"/>
    </source>
</evidence>
<keyword evidence="4 6" id="KW-1133">Transmembrane helix</keyword>
<gene>
    <name evidence="9" type="ORF">DLJ54_01660</name>
</gene>
<dbReference type="InterPro" id="IPR000644">
    <property type="entry name" value="CBS_dom"/>
</dbReference>
<dbReference type="PROSITE" id="PS51371">
    <property type="entry name" value="CBS"/>
    <property type="match status" value="1"/>
</dbReference>